<dbReference type="EMBL" id="CAJNOG010005502">
    <property type="protein sequence ID" value="CAF1551660.1"/>
    <property type="molecule type" value="Genomic_DNA"/>
</dbReference>
<feature type="non-terminal residue" evidence="1">
    <location>
        <position position="212"/>
    </location>
</feature>
<feature type="non-terminal residue" evidence="1">
    <location>
        <position position="1"/>
    </location>
</feature>
<dbReference type="Proteomes" id="UP000663845">
    <property type="component" value="Unassembled WGS sequence"/>
</dbReference>
<comment type="caution">
    <text evidence="1">The sequence shown here is derived from an EMBL/GenBank/DDBJ whole genome shotgun (WGS) entry which is preliminary data.</text>
</comment>
<gene>
    <name evidence="1" type="ORF">JYZ213_LOCUS46341</name>
</gene>
<organism evidence="1 2">
    <name type="scientific">Adineta steineri</name>
    <dbReference type="NCBI Taxonomy" id="433720"/>
    <lineage>
        <taxon>Eukaryota</taxon>
        <taxon>Metazoa</taxon>
        <taxon>Spiralia</taxon>
        <taxon>Gnathifera</taxon>
        <taxon>Rotifera</taxon>
        <taxon>Eurotatoria</taxon>
        <taxon>Bdelloidea</taxon>
        <taxon>Adinetida</taxon>
        <taxon>Adinetidae</taxon>
        <taxon>Adineta</taxon>
    </lineage>
</organism>
<evidence type="ECO:0000313" key="2">
    <source>
        <dbReference type="Proteomes" id="UP000663845"/>
    </source>
</evidence>
<dbReference type="AlphaFoldDB" id="A0A815WP39"/>
<accession>A0A815WP39</accession>
<protein>
    <submittedName>
        <fullName evidence="1">Uncharacterized protein</fullName>
    </submittedName>
</protein>
<reference evidence="1" key="1">
    <citation type="submission" date="2021-02" db="EMBL/GenBank/DDBJ databases">
        <authorList>
            <person name="Nowell W R."/>
        </authorList>
    </citation>
    <scope>NUCLEOTIDE SEQUENCE</scope>
</reference>
<evidence type="ECO:0000313" key="1">
    <source>
        <dbReference type="EMBL" id="CAF1551660.1"/>
    </source>
</evidence>
<proteinExistence type="predicted"/>
<name>A0A815WP39_9BILA</name>
<sequence length="212" mass="23658">QQQQPFPQIQQQPVYDQVRVPAPIQYTSSLRLPLLRLGGPVMTSAPMFTQSRFPMPPQPPPPVTVYPTGPVYVSSTPRPAYPIPMLHLAPQLPPPVSLTPQATRADQQKLAYVQNIMHQFTDHNRPRLQLLQMRPHPRTHTNNDLQIPMPAPNIVSTSSDTKVDAGIQAEVPRQDGFIIEPGLFQSLLRDATGVNFTSAEAHYSAARQIQQQ</sequence>